<protein>
    <recommendedName>
        <fullName evidence="2">FBD domain-containing protein</fullName>
    </recommendedName>
</protein>
<dbReference type="Pfam" id="PF08387">
    <property type="entry name" value="FBD"/>
    <property type="match status" value="1"/>
</dbReference>
<name>A0ABQ7UAM8_SOLTU</name>
<proteinExistence type="predicted"/>
<comment type="caution">
    <text evidence="3">The sequence shown here is derived from an EMBL/GenBank/DDBJ whole genome shotgun (WGS) entry which is preliminary data.</text>
</comment>
<evidence type="ECO:0000259" key="2">
    <source>
        <dbReference type="Pfam" id="PF08387"/>
    </source>
</evidence>
<gene>
    <name evidence="3" type="ORF">KY290_031927</name>
</gene>
<feature type="compositionally biased region" description="Polar residues" evidence="1">
    <location>
        <begin position="9"/>
        <end position="20"/>
    </location>
</feature>
<reference evidence="3 4" key="1">
    <citation type="journal article" date="2021" name="bioRxiv">
        <title>Chromosome-scale and haplotype-resolved genome assembly of a tetraploid potato cultivar.</title>
        <authorList>
            <person name="Sun H."/>
            <person name="Jiao W.-B."/>
            <person name="Krause K."/>
            <person name="Campoy J.A."/>
            <person name="Goel M."/>
            <person name="Folz-Donahue K."/>
            <person name="Kukat C."/>
            <person name="Huettel B."/>
            <person name="Schneeberger K."/>
        </authorList>
    </citation>
    <scope>NUCLEOTIDE SEQUENCE [LARGE SCALE GENOMIC DNA]</scope>
    <source>
        <strain evidence="3">SolTubOtavaFocal</strain>
        <tissue evidence="3">Leaves</tissue>
    </source>
</reference>
<evidence type="ECO:0000256" key="1">
    <source>
        <dbReference type="SAM" id="MobiDB-lite"/>
    </source>
</evidence>
<keyword evidence="4" id="KW-1185">Reference proteome</keyword>
<dbReference type="Proteomes" id="UP000826656">
    <property type="component" value="Unassembled WGS sequence"/>
</dbReference>
<organism evidence="3 4">
    <name type="scientific">Solanum tuberosum</name>
    <name type="common">Potato</name>
    <dbReference type="NCBI Taxonomy" id="4113"/>
    <lineage>
        <taxon>Eukaryota</taxon>
        <taxon>Viridiplantae</taxon>
        <taxon>Streptophyta</taxon>
        <taxon>Embryophyta</taxon>
        <taxon>Tracheophyta</taxon>
        <taxon>Spermatophyta</taxon>
        <taxon>Magnoliopsida</taxon>
        <taxon>eudicotyledons</taxon>
        <taxon>Gunneridae</taxon>
        <taxon>Pentapetalae</taxon>
        <taxon>asterids</taxon>
        <taxon>lamiids</taxon>
        <taxon>Solanales</taxon>
        <taxon>Solanaceae</taxon>
        <taxon>Solanoideae</taxon>
        <taxon>Solaneae</taxon>
        <taxon>Solanum</taxon>
    </lineage>
</organism>
<feature type="region of interest" description="Disordered" evidence="1">
    <location>
        <begin position="1"/>
        <end position="20"/>
    </location>
</feature>
<evidence type="ECO:0000313" key="3">
    <source>
        <dbReference type="EMBL" id="KAH0743934.1"/>
    </source>
</evidence>
<dbReference type="EMBL" id="JAIVGD010000023">
    <property type="protein sequence ID" value="KAH0743934.1"/>
    <property type="molecule type" value="Genomic_DNA"/>
</dbReference>
<accession>A0ABQ7UAM8</accession>
<evidence type="ECO:0000313" key="4">
    <source>
        <dbReference type="Proteomes" id="UP000826656"/>
    </source>
</evidence>
<feature type="domain" description="FBD" evidence="2">
    <location>
        <begin position="134"/>
        <end position="176"/>
    </location>
</feature>
<dbReference type="InterPro" id="IPR006566">
    <property type="entry name" value="FBD"/>
</dbReference>
<sequence length="194" mass="22017">MKWVENHEVSGSNSSRGKNASSPHLVELQLAFWITKRGEYSSKQLLGPKVSSYVPGLLCNFFVAIEKSTISGLQQQIPSSSIGFSEMAPTRNTELAEALDTKDLATFWFQTLNTLSWTRPYEFDADEYWNMVDSPVQCLTHHLKKVVVAGHAMKKQVIQYLEYLFEHFVVLEEMKIFAEKQCASTEVNPSDLFA</sequence>